<dbReference type="InterPro" id="IPR007948">
    <property type="entry name" value="DUF736"/>
</dbReference>
<proteinExistence type="predicted"/>
<dbReference type="Pfam" id="PF05284">
    <property type="entry name" value="DUF736"/>
    <property type="match status" value="1"/>
</dbReference>
<protein>
    <submittedName>
        <fullName evidence="1">DUF736 domain-containing protein</fullName>
    </submittedName>
</protein>
<evidence type="ECO:0000313" key="2">
    <source>
        <dbReference type="Proteomes" id="UP000278398"/>
    </source>
</evidence>
<accession>A0A429YYR7</accession>
<keyword evidence="2" id="KW-1185">Reference proteome</keyword>
<gene>
    <name evidence="1" type="ORF">EJC49_09795</name>
</gene>
<organism evidence="1 2">
    <name type="scientific">Aquibium carbonis</name>
    <dbReference type="NCBI Taxonomy" id="2495581"/>
    <lineage>
        <taxon>Bacteria</taxon>
        <taxon>Pseudomonadati</taxon>
        <taxon>Pseudomonadota</taxon>
        <taxon>Alphaproteobacteria</taxon>
        <taxon>Hyphomicrobiales</taxon>
        <taxon>Phyllobacteriaceae</taxon>
        <taxon>Aquibium</taxon>
    </lineage>
</organism>
<reference evidence="1 2" key="1">
    <citation type="submission" date="2018-12" db="EMBL/GenBank/DDBJ databases">
        <title>Mesorhizobium carbonis sp. nov., isolated from coal mine water.</title>
        <authorList>
            <person name="Xin W."/>
            <person name="Xu Z."/>
            <person name="Xiang F."/>
            <person name="Zhang J."/>
            <person name="Xi L."/>
            <person name="Liu J."/>
        </authorList>
    </citation>
    <scope>NUCLEOTIDE SEQUENCE [LARGE SCALE GENOMIC DNA]</scope>
    <source>
        <strain evidence="1 2">B2.3</strain>
    </source>
</reference>
<dbReference type="Proteomes" id="UP000278398">
    <property type="component" value="Unassembled WGS sequence"/>
</dbReference>
<name>A0A429YYR7_9HYPH</name>
<dbReference type="OrthoDB" id="9811595at2"/>
<dbReference type="AlphaFoldDB" id="A0A429YYR7"/>
<dbReference type="RefSeq" id="WP_126699747.1">
    <property type="nucleotide sequence ID" value="NZ_RWKW01000034.1"/>
</dbReference>
<evidence type="ECO:0000313" key="1">
    <source>
        <dbReference type="EMBL" id="RST86563.1"/>
    </source>
</evidence>
<dbReference type="EMBL" id="RWKW01000034">
    <property type="protein sequence ID" value="RST86563.1"/>
    <property type="molecule type" value="Genomic_DNA"/>
</dbReference>
<sequence length="108" mass="12133">MAQIGTFTRNDDGFFGRVRTLALDVEVAILPAEASDAENAPDHRVFLDGLEVGAAWDRTGDKVGSYLSLTIDDPSFHEPIRARLFESDTKKDTWNLHWTRRKKNDGEA</sequence>
<comment type="caution">
    <text evidence="1">The sequence shown here is derived from an EMBL/GenBank/DDBJ whole genome shotgun (WGS) entry which is preliminary data.</text>
</comment>